<dbReference type="EMBL" id="OC927881">
    <property type="protein sequence ID" value="CAD7657477.1"/>
    <property type="molecule type" value="Genomic_DNA"/>
</dbReference>
<reference evidence="1" key="1">
    <citation type="submission" date="2020-11" db="EMBL/GenBank/DDBJ databases">
        <authorList>
            <person name="Tran Van P."/>
        </authorList>
    </citation>
    <scope>NUCLEOTIDE SEQUENCE</scope>
</reference>
<dbReference type="GO" id="GO:0051726">
    <property type="term" value="P:regulation of cell cycle"/>
    <property type="evidence" value="ECO:0007669"/>
    <property type="project" value="TreeGrafter"/>
</dbReference>
<dbReference type="Gene3D" id="1.10.1170.10">
    <property type="entry name" value="Inhibitor Of Apoptosis Protein (2mihbC-IAP-1), Chain A"/>
    <property type="match status" value="1"/>
</dbReference>
<dbReference type="PROSITE" id="PS50143">
    <property type="entry name" value="BIR_REPEAT_2"/>
    <property type="match status" value="1"/>
</dbReference>
<dbReference type="AlphaFoldDB" id="A0A7R9QUB2"/>
<dbReference type="SMART" id="SM00238">
    <property type="entry name" value="BIR"/>
    <property type="match status" value="1"/>
</dbReference>
<evidence type="ECO:0000313" key="1">
    <source>
        <dbReference type="EMBL" id="CAD7657477.1"/>
    </source>
</evidence>
<accession>A0A7R9QUB2</accession>
<proteinExistence type="predicted"/>
<dbReference type="GO" id="GO:0043027">
    <property type="term" value="F:cysteine-type endopeptidase inhibitor activity involved in apoptotic process"/>
    <property type="evidence" value="ECO:0007669"/>
    <property type="project" value="TreeGrafter"/>
</dbReference>
<protein>
    <submittedName>
        <fullName evidence="1">Uncharacterized protein</fullName>
    </submittedName>
</protein>
<dbReference type="PANTHER" id="PTHR10044">
    <property type="entry name" value="INHIBITOR OF APOPTOSIS"/>
    <property type="match status" value="1"/>
</dbReference>
<dbReference type="Proteomes" id="UP000728032">
    <property type="component" value="Unassembled WGS sequence"/>
</dbReference>
<dbReference type="InterPro" id="IPR050784">
    <property type="entry name" value="IAP"/>
</dbReference>
<evidence type="ECO:0000313" key="2">
    <source>
        <dbReference type="Proteomes" id="UP000728032"/>
    </source>
</evidence>
<organism evidence="1">
    <name type="scientific">Oppiella nova</name>
    <dbReference type="NCBI Taxonomy" id="334625"/>
    <lineage>
        <taxon>Eukaryota</taxon>
        <taxon>Metazoa</taxon>
        <taxon>Ecdysozoa</taxon>
        <taxon>Arthropoda</taxon>
        <taxon>Chelicerata</taxon>
        <taxon>Arachnida</taxon>
        <taxon>Acari</taxon>
        <taxon>Acariformes</taxon>
        <taxon>Sarcoptiformes</taxon>
        <taxon>Oribatida</taxon>
        <taxon>Brachypylina</taxon>
        <taxon>Oppioidea</taxon>
        <taxon>Oppiidae</taxon>
        <taxon>Oppiella</taxon>
    </lineage>
</organism>
<keyword evidence="2" id="KW-1185">Reference proteome</keyword>
<dbReference type="GO" id="GO:0031398">
    <property type="term" value="P:positive regulation of protein ubiquitination"/>
    <property type="evidence" value="ECO:0007669"/>
    <property type="project" value="TreeGrafter"/>
</dbReference>
<name>A0A7R9QUB2_9ACAR</name>
<dbReference type="SUPFAM" id="SSF57924">
    <property type="entry name" value="Inhibitor of apoptosis (IAP) repeat"/>
    <property type="match status" value="2"/>
</dbReference>
<dbReference type="Pfam" id="PF00653">
    <property type="entry name" value="BIR"/>
    <property type="match status" value="1"/>
</dbReference>
<dbReference type="EMBL" id="CAJPVJ010013056">
    <property type="protein sequence ID" value="CAG2174663.1"/>
    <property type="molecule type" value="Genomic_DNA"/>
</dbReference>
<dbReference type="GO" id="GO:0043066">
    <property type="term" value="P:negative regulation of apoptotic process"/>
    <property type="evidence" value="ECO:0007669"/>
    <property type="project" value="TreeGrafter"/>
</dbReference>
<sequence>MFDETNRLKSFDNWPHDFISIESLANAGFFYLEGDLVQCAFCLGIGNKVTNLMLNIQNISHCPFIMDEGALNQPISEVHRGQDVCGNMIVPHASFYKELDNRINSYATNVFTCEISTKTLAEAGFYSLGHADYVYYTIGLKEMNLGKNILNICLIVHMFNEIKQKIISATFISVYKKLNRKIIKGTMCGLRILIGMSHIIHHGHMY</sequence>
<dbReference type="InterPro" id="IPR001370">
    <property type="entry name" value="BIR_rpt"/>
</dbReference>
<dbReference type="GO" id="GO:0005634">
    <property type="term" value="C:nucleus"/>
    <property type="evidence" value="ECO:0007669"/>
    <property type="project" value="TreeGrafter"/>
</dbReference>
<dbReference type="PANTHER" id="PTHR10044:SF139">
    <property type="entry name" value="DEATH-ASSOCIATED INHIBITOR OF APOPTOSIS 2"/>
    <property type="match status" value="1"/>
</dbReference>
<dbReference type="GO" id="GO:0005737">
    <property type="term" value="C:cytoplasm"/>
    <property type="evidence" value="ECO:0007669"/>
    <property type="project" value="TreeGrafter"/>
</dbReference>
<gene>
    <name evidence="1" type="ORF">ONB1V03_LOCUS14107</name>
</gene>
<dbReference type="GO" id="GO:0061630">
    <property type="term" value="F:ubiquitin protein ligase activity"/>
    <property type="evidence" value="ECO:0007669"/>
    <property type="project" value="TreeGrafter"/>
</dbReference>
<dbReference type="OrthoDB" id="6415325at2759"/>